<accession>A0A067MJM3</accession>
<keyword evidence="1" id="KW-0472">Membrane</keyword>
<dbReference type="AlphaFoldDB" id="A0A067MJM3"/>
<dbReference type="EMBL" id="KL198035">
    <property type="protein sequence ID" value="KDQ14910.1"/>
    <property type="molecule type" value="Genomic_DNA"/>
</dbReference>
<dbReference type="GO" id="GO:0035838">
    <property type="term" value="C:growing cell tip"/>
    <property type="evidence" value="ECO:0007669"/>
    <property type="project" value="TreeGrafter"/>
</dbReference>
<feature type="transmembrane region" description="Helical" evidence="1">
    <location>
        <begin position="144"/>
        <end position="163"/>
    </location>
</feature>
<keyword evidence="1" id="KW-0812">Transmembrane</keyword>
<dbReference type="PANTHER" id="PTHR28013:SF4">
    <property type="entry name" value="MARVEL DOMAIN-CONTAINING PROTEIN"/>
    <property type="match status" value="1"/>
</dbReference>
<dbReference type="InParanoid" id="A0A067MJM3"/>
<organism evidence="2 3">
    <name type="scientific">Botryobasidium botryosum (strain FD-172 SS1)</name>
    <dbReference type="NCBI Taxonomy" id="930990"/>
    <lineage>
        <taxon>Eukaryota</taxon>
        <taxon>Fungi</taxon>
        <taxon>Dikarya</taxon>
        <taxon>Basidiomycota</taxon>
        <taxon>Agaricomycotina</taxon>
        <taxon>Agaricomycetes</taxon>
        <taxon>Cantharellales</taxon>
        <taxon>Botryobasidiaceae</taxon>
        <taxon>Botryobasidium</taxon>
    </lineage>
</organism>
<dbReference type="GO" id="GO:0032153">
    <property type="term" value="C:cell division site"/>
    <property type="evidence" value="ECO:0007669"/>
    <property type="project" value="TreeGrafter"/>
</dbReference>
<keyword evidence="1" id="KW-1133">Transmembrane helix</keyword>
<dbReference type="InterPro" id="IPR009571">
    <property type="entry name" value="SUR7/Rim9-like_fungi"/>
</dbReference>
<evidence type="ECO:0000313" key="2">
    <source>
        <dbReference type="EMBL" id="KDQ14910.1"/>
    </source>
</evidence>
<evidence type="ECO:0000313" key="3">
    <source>
        <dbReference type="Proteomes" id="UP000027195"/>
    </source>
</evidence>
<reference evidence="3" key="1">
    <citation type="journal article" date="2014" name="Proc. Natl. Acad. Sci. U.S.A.">
        <title>Extensive sampling of basidiomycete genomes demonstrates inadequacy of the white-rot/brown-rot paradigm for wood decay fungi.</title>
        <authorList>
            <person name="Riley R."/>
            <person name="Salamov A.A."/>
            <person name="Brown D.W."/>
            <person name="Nagy L.G."/>
            <person name="Floudas D."/>
            <person name="Held B.W."/>
            <person name="Levasseur A."/>
            <person name="Lombard V."/>
            <person name="Morin E."/>
            <person name="Otillar R."/>
            <person name="Lindquist E.A."/>
            <person name="Sun H."/>
            <person name="LaButti K.M."/>
            <person name="Schmutz J."/>
            <person name="Jabbour D."/>
            <person name="Luo H."/>
            <person name="Baker S.E."/>
            <person name="Pisabarro A.G."/>
            <person name="Walton J.D."/>
            <person name="Blanchette R.A."/>
            <person name="Henrissat B."/>
            <person name="Martin F."/>
            <person name="Cullen D."/>
            <person name="Hibbett D.S."/>
            <person name="Grigoriev I.V."/>
        </authorList>
    </citation>
    <scope>NUCLEOTIDE SEQUENCE [LARGE SCALE GENOMIC DNA]</scope>
    <source>
        <strain evidence="3">FD-172 SS1</strain>
    </source>
</reference>
<dbReference type="Proteomes" id="UP000027195">
    <property type="component" value="Unassembled WGS sequence"/>
</dbReference>
<dbReference type="InterPro" id="IPR051380">
    <property type="entry name" value="pH-response_reg_palI/RIM9"/>
</dbReference>
<dbReference type="HOGENOM" id="CLU_111210_0_0_1"/>
<dbReference type="PANTHER" id="PTHR28013">
    <property type="entry name" value="PROTEIN DCV1-RELATED"/>
    <property type="match status" value="1"/>
</dbReference>
<protein>
    <recommendedName>
        <fullName evidence="4">MARVEL domain-containing protein</fullName>
    </recommendedName>
</protein>
<name>A0A067MJM3_BOTB1</name>
<feature type="transmembrane region" description="Helical" evidence="1">
    <location>
        <begin position="101"/>
        <end position="124"/>
    </location>
</feature>
<dbReference type="Pfam" id="PF06687">
    <property type="entry name" value="SUR7"/>
    <property type="match status" value="1"/>
</dbReference>
<feature type="transmembrane region" description="Helical" evidence="1">
    <location>
        <begin position="65"/>
        <end position="89"/>
    </location>
</feature>
<keyword evidence="3" id="KW-1185">Reference proteome</keyword>
<gene>
    <name evidence="2" type="ORF">BOTBODRAFT_109491</name>
</gene>
<dbReference type="GO" id="GO:0005886">
    <property type="term" value="C:plasma membrane"/>
    <property type="evidence" value="ECO:0007669"/>
    <property type="project" value="InterPro"/>
</dbReference>
<evidence type="ECO:0000256" key="1">
    <source>
        <dbReference type="SAM" id="Phobius"/>
    </source>
</evidence>
<sequence length="179" mass="20203">MYHVCARLLVTLSTPIIKDIYFLSSNITGGVRYGSWGWCKANGYCWRHGLGYGFDPQIIRWLTKMLVFFPIATIFSVISMISLLPILCSRKDRHTLYPSPLYSLFSLITAFLSWIAFIFMIGLFGEARTRLHHDGFTATLGPAIWMALTACILSTICAFHAGCGRMFRGKKSPYLARSV</sequence>
<dbReference type="OrthoDB" id="2589196at2759"/>
<evidence type="ECO:0008006" key="4">
    <source>
        <dbReference type="Google" id="ProtNLM"/>
    </source>
</evidence>
<proteinExistence type="predicted"/>